<reference evidence="3" key="1">
    <citation type="journal article" date="2023" name="Mol. Phylogenet. Evol.">
        <title>Genome-scale phylogeny and comparative genomics of the fungal order Sordariales.</title>
        <authorList>
            <person name="Hensen N."/>
            <person name="Bonometti L."/>
            <person name="Westerberg I."/>
            <person name="Brannstrom I.O."/>
            <person name="Guillou S."/>
            <person name="Cros-Aarteil S."/>
            <person name="Calhoun S."/>
            <person name="Haridas S."/>
            <person name="Kuo A."/>
            <person name="Mondo S."/>
            <person name="Pangilinan J."/>
            <person name="Riley R."/>
            <person name="LaButti K."/>
            <person name="Andreopoulos B."/>
            <person name="Lipzen A."/>
            <person name="Chen C."/>
            <person name="Yan M."/>
            <person name="Daum C."/>
            <person name="Ng V."/>
            <person name="Clum A."/>
            <person name="Steindorff A."/>
            <person name="Ohm R.A."/>
            <person name="Martin F."/>
            <person name="Silar P."/>
            <person name="Natvig D.O."/>
            <person name="Lalanne C."/>
            <person name="Gautier V."/>
            <person name="Ament-Velasquez S.L."/>
            <person name="Kruys A."/>
            <person name="Hutchinson M.I."/>
            <person name="Powell A.J."/>
            <person name="Barry K."/>
            <person name="Miller A.N."/>
            <person name="Grigoriev I.V."/>
            <person name="Debuchy R."/>
            <person name="Gladieux P."/>
            <person name="Hiltunen Thoren M."/>
            <person name="Johannesson H."/>
        </authorList>
    </citation>
    <scope>NUCLEOTIDE SEQUENCE</scope>
    <source>
        <strain evidence="3">CBS 103.79</strain>
    </source>
</reference>
<accession>A0AAN6MK89</accession>
<feature type="signal peptide" evidence="2">
    <location>
        <begin position="1"/>
        <end position="19"/>
    </location>
</feature>
<gene>
    <name evidence="3" type="ORF">C8A05DRAFT_15507</name>
</gene>
<keyword evidence="4" id="KW-1185">Reference proteome</keyword>
<feature type="chain" id="PRO_5042954100" evidence="2">
    <location>
        <begin position="20"/>
        <end position="226"/>
    </location>
</feature>
<dbReference type="Proteomes" id="UP001303889">
    <property type="component" value="Unassembled WGS sequence"/>
</dbReference>
<feature type="compositionally biased region" description="Basic and acidic residues" evidence="1">
    <location>
        <begin position="68"/>
        <end position="85"/>
    </location>
</feature>
<proteinExistence type="predicted"/>
<feature type="region of interest" description="Disordered" evidence="1">
    <location>
        <begin position="68"/>
        <end position="92"/>
    </location>
</feature>
<evidence type="ECO:0000313" key="4">
    <source>
        <dbReference type="Proteomes" id="UP001303889"/>
    </source>
</evidence>
<evidence type="ECO:0000313" key="3">
    <source>
        <dbReference type="EMBL" id="KAK3902440.1"/>
    </source>
</evidence>
<dbReference type="AlphaFoldDB" id="A0AAN6MK89"/>
<evidence type="ECO:0000256" key="2">
    <source>
        <dbReference type="SAM" id="SignalP"/>
    </source>
</evidence>
<evidence type="ECO:0000256" key="1">
    <source>
        <dbReference type="SAM" id="MobiDB-lite"/>
    </source>
</evidence>
<keyword evidence="2" id="KW-0732">Signal</keyword>
<comment type="caution">
    <text evidence="3">The sequence shown here is derived from an EMBL/GenBank/DDBJ whole genome shotgun (WGS) entry which is preliminary data.</text>
</comment>
<dbReference type="EMBL" id="MU855509">
    <property type="protein sequence ID" value="KAK3902440.1"/>
    <property type="molecule type" value="Genomic_DNA"/>
</dbReference>
<name>A0AAN6MK89_9PEZI</name>
<protein>
    <submittedName>
        <fullName evidence="3">Uncharacterized protein</fullName>
    </submittedName>
</protein>
<reference evidence="3" key="2">
    <citation type="submission" date="2023-05" db="EMBL/GenBank/DDBJ databases">
        <authorList>
            <consortium name="Lawrence Berkeley National Laboratory"/>
            <person name="Steindorff A."/>
            <person name="Hensen N."/>
            <person name="Bonometti L."/>
            <person name="Westerberg I."/>
            <person name="Brannstrom I.O."/>
            <person name="Guillou S."/>
            <person name="Cros-Aarteil S."/>
            <person name="Calhoun S."/>
            <person name="Haridas S."/>
            <person name="Kuo A."/>
            <person name="Mondo S."/>
            <person name="Pangilinan J."/>
            <person name="Riley R."/>
            <person name="Labutti K."/>
            <person name="Andreopoulos B."/>
            <person name="Lipzen A."/>
            <person name="Chen C."/>
            <person name="Yanf M."/>
            <person name="Daum C."/>
            <person name="Ng V."/>
            <person name="Clum A."/>
            <person name="Ohm R."/>
            <person name="Martin F."/>
            <person name="Silar P."/>
            <person name="Natvig D."/>
            <person name="Lalanne C."/>
            <person name="Gautier V."/>
            <person name="Ament-Velasquez S.L."/>
            <person name="Kruys A."/>
            <person name="Hutchinson M.I."/>
            <person name="Powell A.J."/>
            <person name="Barry K."/>
            <person name="Miller A.N."/>
            <person name="Grigoriev I.V."/>
            <person name="Debuchy R."/>
            <person name="Gladieux P."/>
            <person name="Thoren M.H."/>
            <person name="Johannesson H."/>
        </authorList>
    </citation>
    <scope>NUCLEOTIDE SEQUENCE</scope>
    <source>
        <strain evidence="3">CBS 103.79</strain>
    </source>
</reference>
<organism evidence="3 4">
    <name type="scientific">Staphylotrichum tortipilum</name>
    <dbReference type="NCBI Taxonomy" id="2831512"/>
    <lineage>
        <taxon>Eukaryota</taxon>
        <taxon>Fungi</taxon>
        <taxon>Dikarya</taxon>
        <taxon>Ascomycota</taxon>
        <taxon>Pezizomycotina</taxon>
        <taxon>Sordariomycetes</taxon>
        <taxon>Sordariomycetidae</taxon>
        <taxon>Sordariales</taxon>
        <taxon>Chaetomiaceae</taxon>
        <taxon>Staphylotrichum</taxon>
    </lineage>
</organism>
<feature type="region of interest" description="Disordered" evidence="1">
    <location>
        <begin position="174"/>
        <end position="206"/>
    </location>
</feature>
<sequence length="226" mass="23013">MHTPAPLLLLTLLTTLISAEELKASDVPTACSTICGPIVTLTNTCDINPDSESSSAGGKLRRRFLYLRDPKDDDGDDKGGNGKESPDDESDEPIEAQCICTNKSFNVQRVAALCAACLTQNGGETEDMNKIMSQCTFASTTYVPAATTAVAGITVLATKPAATDVTAATNIKTTTSTGSAASSTGTGSSSSSNSNSGKTSDSPATARRGTAAVVAAALVMGFASLM</sequence>